<evidence type="ECO:0000313" key="5">
    <source>
        <dbReference type="EMBL" id="MDV7694892.1"/>
    </source>
</evidence>
<dbReference type="SUPFAM" id="SSF158499">
    <property type="entry name" value="DnaD domain-like"/>
    <property type="match status" value="1"/>
</dbReference>
<dbReference type="RefSeq" id="WP_057782379.1">
    <property type="nucleotide sequence ID" value="NZ_BJWE01000001.1"/>
</dbReference>
<dbReference type="InterPro" id="IPR034829">
    <property type="entry name" value="DnaD-like_sf"/>
</dbReference>
<reference evidence="6 7" key="1">
    <citation type="submission" date="2016-05" db="EMBL/GenBank/DDBJ databases">
        <title>Draft genome sequence of Pediococcus parvulus 2.6, a probiotic beta-glucan producer strain.</title>
        <authorList>
            <person name="Mohedano M.L."/>
            <person name="Perez-Ramos A."/>
            <person name="Duenas M.T."/>
            <person name="Lamontanara A."/>
            <person name="Orru L."/>
            <person name="Spano G."/>
            <person name="Capozzi V."/>
            <person name="Lopez P."/>
        </authorList>
    </citation>
    <scope>NUCLEOTIDE SEQUENCE [LARGE SCALE GENOMIC DNA]</scope>
    <source>
        <strain evidence="6 7">2.6</strain>
    </source>
</reference>
<dbReference type="EMBL" id="WERX01000028">
    <property type="protein sequence ID" value="MDV7694892.1"/>
    <property type="molecule type" value="Genomic_DNA"/>
</dbReference>
<dbReference type="InterPro" id="IPR006343">
    <property type="entry name" value="DnaB/C_C"/>
</dbReference>
<feature type="domain" description="DnaB/C C-terminal" evidence="3">
    <location>
        <begin position="129"/>
        <end position="201"/>
    </location>
</feature>
<proteinExistence type="inferred from homology"/>
<sequence>MDELTRRFLKAGNTVVSNYLLSNFHQLGLTNDELVIYLIIEKQRGQGDLFPSSKLISKETGLTENKVYELLHEMIQNKLMEIKTVKHADGKSYDQYSFERLFEKLLQSASNEVQAQKQETNKVTRETVFAQIESEFGRPLSPIEYETINQWLTDDHYAPEMISLALKEAVLSQAYSLRYMDRILLNWEKRNLTTVKQVQKEENRQRNGSINSSDSNRPTTKADLTGPKIPIYKISDQD</sequence>
<evidence type="ECO:0000313" key="8">
    <source>
        <dbReference type="Proteomes" id="UP001275867"/>
    </source>
</evidence>
<dbReference type="PANTHER" id="PTHR37293">
    <property type="entry name" value="PHAGE REPLICATION PROTEIN-RELATED"/>
    <property type="match status" value="1"/>
</dbReference>
<gene>
    <name evidence="6" type="ORF">A7K95_00665</name>
    <name evidence="5" type="ORF">GA842_08475</name>
</gene>
<feature type="domain" description="DnaD N-terminal" evidence="4">
    <location>
        <begin position="16"/>
        <end position="114"/>
    </location>
</feature>
<evidence type="ECO:0000313" key="7">
    <source>
        <dbReference type="Proteomes" id="UP000077280"/>
    </source>
</evidence>
<name>A0A176THY7_9LACO</name>
<comment type="caution">
    <text evidence="5">The sequence shown here is derived from an EMBL/GenBank/DDBJ whole genome shotgun (WGS) entry which is preliminary data.</text>
</comment>
<dbReference type="GeneID" id="93383134"/>
<evidence type="ECO:0000313" key="6">
    <source>
        <dbReference type="EMBL" id="OAD63624.1"/>
    </source>
</evidence>
<dbReference type="Proteomes" id="UP000077280">
    <property type="component" value="Unassembled WGS sequence"/>
</dbReference>
<dbReference type="InterPro" id="IPR053162">
    <property type="entry name" value="DnaD"/>
</dbReference>
<dbReference type="Proteomes" id="UP001275867">
    <property type="component" value="Unassembled WGS sequence"/>
</dbReference>
<dbReference type="Pfam" id="PF07261">
    <property type="entry name" value="DnaB_2"/>
    <property type="match status" value="1"/>
</dbReference>
<dbReference type="OrthoDB" id="9770238at2"/>
<dbReference type="EMBL" id="LXND01000061">
    <property type="protein sequence ID" value="OAD63624.1"/>
    <property type="molecule type" value="Genomic_DNA"/>
</dbReference>
<protein>
    <submittedName>
        <fullName evidence="5">DnaD domain protein</fullName>
    </submittedName>
</protein>
<keyword evidence="7" id="KW-1185">Reference proteome</keyword>
<dbReference type="InterPro" id="IPR053843">
    <property type="entry name" value="DnaD_N"/>
</dbReference>
<evidence type="ECO:0000259" key="4">
    <source>
        <dbReference type="Pfam" id="PF21984"/>
    </source>
</evidence>
<feature type="compositionally biased region" description="Polar residues" evidence="2">
    <location>
        <begin position="206"/>
        <end position="219"/>
    </location>
</feature>
<dbReference type="AlphaFoldDB" id="A0A176THY7"/>
<evidence type="ECO:0000259" key="3">
    <source>
        <dbReference type="Pfam" id="PF07261"/>
    </source>
</evidence>
<evidence type="ECO:0000256" key="1">
    <source>
        <dbReference type="ARBA" id="ARBA00093462"/>
    </source>
</evidence>
<accession>A0A176THY7</accession>
<dbReference type="NCBIfam" id="TIGR01446">
    <property type="entry name" value="DnaD_dom"/>
    <property type="match status" value="1"/>
</dbReference>
<dbReference type="PANTHER" id="PTHR37293:SF6">
    <property type="entry name" value="DNA REPLICATION PROTEIN DNAD"/>
    <property type="match status" value="1"/>
</dbReference>
<organism evidence="5 8">
    <name type="scientific">Pediococcus parvulus</name>
    <dbReference type="NCBI Taxonomy" id="54062"/>
    <lineage>
        <taxon>Bacteria</taxon>
        <taxon>Bacillati</taxon>
        <taxon>Bacillota</taxon>
        <taxon>Bacilli</taxon>
        <taxon>Lactobacillales</taxon>
        <taxon>Lactobacillaceae</taxon>
        <taxon>Pediococcus</taxon>
    </lineage>
</organism>
<evidence type="ECO:0000256" key="2">
    <source>
        <dbReference type="SAM" id="MobiDB-lite"/>
    </source>
</evidence>
<reference evidence="5" key="2">
    <citation type="submission" date="2019-10" db="EMBL/GenBank/DDBJ databases">
        <title>Malate fermentation in French cider.</title>
        <authorList>
            <person name="Cousin F.J."/>
            <person name="Medina Fernandez S."/>
            <person name="Misery B."/>
            <person name="Laplace J.-M."/>
            <person name="Cretenet M."/>
        </authorList>
    </citation>
    <scope>NUCLEOTIDE SEQUENCE</scope>
    <source>
        <strain evidence="5">UCMA15901</strain>
    </source>
</reference>
<feature type="region of interest" description="Disordered" evidence="2">
    <location>
        <begin position="198"/>
        <end position="238"/>
    </location>
</feature>
<dbReference type="Gene3D" id="1.10.10.10">
    <property type="entry name" value="Winged helix-like DNA-binding domain superfamily/Winged helix DNA-binding domain"/>
    <property type="match status" value="1"/>
</dbReference>
<dbReference type="Pfam" id="PF21984">
    <property type="entry name" value="DnaD_N"/>
    <property type="match status" value="1"/>
</dbReference>
<dbReference type="Gene3D" id="1.10.10.630">
    <property type="entry name" value="DnaD domain-like"/>
    <property type="match status" value="1"/>
</dbReference>
<comment type="similarity">
    <text evidence="1">Belongs to the DnaB/DnaD family.</text>
</comment>
<dbReference type="InterPro" id="IPR036388">
    <property type="entry name" value="WH-like_DNA-bd_sf"/>
</dbReference>